<sequence>MHGIKFSKLIGDGDSRVTKRLPEILPYGQAIRVEKIECRNYLLRNYSQKMMSLTKRTEFPIEIRKKIVNNIIRMRTDITCAIKFRKAEDKHLHQKIAGLRFDIANAPNHRIFDYHENCSTYFCDKKSIQLNDQIKKLAIS</sequence>
<dbReference type="Proteomes" id="UP001160148">
    <property type="component" value="Unassembled WGS sequence"/>
</dbReference>
<evidence type="ECO:0000313" key="3">
    <source>
        <dbReference type="Proteomes" id="UP001160148"/>
    </source>
</evidence>
<evidence type="ECO:0000259" key="1">
    <source>
        <dbReference type="Pfam" id="PF20700"/>
    </source>
</evidence>
<reference evidence="2 3" key="1">
    <citation type="submission" date="2023-01" db="EMBL/GenBank/DDBJ databases">
        <authorList>
            <person name="Whitehead M."/>
        </authorList>
    </citation>
    <scope>NUCLEOTIDE SEQUENCE [LARGE SCALE GENOMIC DNA]</scope>
</reference>
<name>A0AAV0WPR9_9HEMI</name>
<dbReference type="InterPro" id="IPR049012">
    <property type="entry name" value="Mutator_transp_dom"/>
</dbReference>
<evidence type="ECO:0000313" key="2">
    <source>
        <dbReference type="EMBL" id="CAI6357811.1"/>
    </source>
</evidence>
<accession>A0AAV0WPR9</accession>
<feature type="domain" description="Mutator-like transposase" evidence="1">
    <location>
        <begin position="1"/>
        <end position="123"/>
    </location>
</feature>
<dbReference type="AlphaFoldDB" id="A0AAV0WPR9"/>
<dbReference type="Pfam" id="PF20700">
    <property type="entry name" value="Mutator"/>
    <property type="match status" value="1"/>
</dbReference>
<gene>
    <name evidence="2" type="ORF">MEUPH1_LOCUS13399</name>
</gene>
<organism evidence="2 3">
    <name type="scientific">Macrosiphum euphorbiae</name>
    <name type="common">potato aphid</name>
    <dbReference type="NCBI Taxonomy" id="13131"/>
    <lineage>
        <taxon>Eukaryota</taxon>
        <taxon>Metazoa</taxon>
        <taxon>Ecdysozoa</taxon>
        <taxon>Arthropoda</taxon>
        <taxon>Hexapoda</taxon>
        <taxon>Insecta</taxon>
        <taxon>Pterygota</taxon>
        <taxon>Neoptera</taxon>
        <taxon>Paraneoptera</taxon>
        <taxon>Hemiptera</taxon>
        <taxon>Sternorrhyncha</taxon>
        <taxon>Aphidomorpha</taxon>
        <taxon>Aphidoidea</taxon>
        <taxon>Aphididae</taxon>
        <taxon>Macrosiphini</taxon>
        <taxon>Macrosiphum</taxon>
    </lineage>
</organism>
<proteinExistence type="predicted"/>
<protein>
    <recommendedName>
        <fullName evidence="1">Mutator-like transposase domain-containing protein</fullName>
    </recommendedName>
</protein>
<keyword evidence="3" id="KW-1185">Reference proteome</keyword>
<dbReference type="EMBL" id="CARXXK010000002">
    <property type="protein sequence ID" value="CAI6357811.1"/>
    <property type="molecule type" value="Genomic_DNA"/>
</dbReference>
<comment type="caution">
    <text evidence="2">The sequence shown here is derived from an EMBL/GenBank/DDBJ whole genome shotgun (WGS) entry which is preliminary data.</text>
</comment>